<organism evidence="3 4">
    <name type="scientific">Ananas comosus</name>
    <name type="common">Pineapple</name>
    <name type="synonym">Ananas ananas</name>
    <dbReference type="NCBI Taxonomy" id="4615"/>
    <lineage>
        <taxon>Eukaryota</taxon>
        <taxon>Viridiplantae</taxon>
        <taxon>Streptophyta</taxon>
        <taxon>Embryophyta</taxon>
        <taxon>Tracheophyta</taxon>
        <taxon>Spermatophyta</taxon>
        <taxon>Magnoliopsida</taxon>
        <taxon>Liliopsida</taxon>
        <taxon>Poales</taxon>
        <taxon>Bromeliaceae</taxon>
        <taxon>Bromelioideae</taxon>
        <taxon>Ananas</taxon>
    </lineage>
</organism>
<dbReference type="AlphaFoldDB" id="A0A199VUF9"/>
<accession>A0A199VUF9</accession>
<reference evidence="3 4" key="1">
    <citation type="journal article" date="2016" name="DNA Res.">
        <title>The draft genome of MD-2 pineapple using hybrid error correction of long reads.</title>
        <authorList>
            <person name="Redwan R.M."/>
            <person name="Saidin A."/>
            <person name="Kumar S.V."/>
        </authorList>
    </citation>
    <scope>NUCLEOTIDE SEQUENCE [LARGE SCALE GENOMIC DNA]</scope>
    <source>
        <strain evidence="4">cv. MD2</strain>
        <tissue evidence="3">Leaf</tissue>
    </source>
</reference>
<proteinExistence type="predicted"/>
<feature type="non-terminal residue" evidence="3">
    <location>
        <position position="1"/>
    </location>
</feature>
<dbReference type="EMBL" id="LSRQ01000777">
    <property type="protein sequence ID" value="OAY80867.1"/>
    <property type="molecule type" value="Genomic_DNA"/>
</dbReference>
<protein>
    <submittedName>
        <fullName evidence="3">Uncharacterized protein</fullName>
    </submittedName>
</protein>
<feature type="coiled-coil region" evidence="1">
    <location>
        <begin position="8"/>
        <end position="66"/>
    </location>
</feature>
<dbReference type="Proteomes" id="UP000092600">
    <property type="component" value="Unassembled WGS sequence"/>
</dbReference>
<evidence type="ECO:0000256" key="1">
    <source>
        <dbReference type="SAM" id="Coils"/>
    </source>
</evidence>
<sequence length="227" mass="25955">STKLWFRVQKQQQIEADYSKQLQELRSELASRDELQMKLESRVKYLENENELLEEKEKDLKETINGLLLSWDAFVCHYEVLDGVHHLVNEKEKVVTELKNKVQRISTLENVFVVALRKFQDILSNMRNEDQKCPSSVLGSQVLPEPVSRAEHRNLENTFQPTKQDSPDKTTDRDATEQAAMVNTCVQFSALQSPKSPSSNVAAVDCLQTNKDENMITSESSIPEAES</sequence>
<comment type="caution">
    <text evidence="3">The sequence shown here is derived from an EMBL/GenBank/DDBJ whole genome shotgun (WGS) entry which is preliminary data.</text>
</comment>
<feature type="region of interest" description="Disordered" evidence="2">
    <location>
        <begin position="151"/>
        <end position="175"/>
    </location>
</feature>
<name>A0A199VUF9_ANACO</name>
<evidence type="ECO:0000256" key="2">
    <source>
        <dbReference type="SAM" id="MobiDB-lite"/>
    </source>
</evidence>
<keyword evidence="1" id="KW-0175">Coiled coil</keyword>
<feature type="compositionally biased region" description="Basic and acidic residues" evidence="2">
    <location>
        <begin position="165"/>
        <end position="175"/>
    </location>
</feature>
<evidence type="ECO:0000313" key="3">
    <source>
        <dbReference type="EMBL" id="OAY80867.1"/>
    </source>
</evidence>
<evidence type="ECO:0000313" key="4">
    <source>
        <dbReference type="Proteomes" id="UP000092600"/>
    </source>
</evidence>
<gene>
    <name evidence="3" type="ORF">ACMD2_01072</name>
</gene>